<dbReference type="PANTHER" id="PTHR43284">
    <property type="entry name" value="ASPARAGINE SYNTHETASE (GLUTAMINE-HYDROLYZING)"/>
    <property type="match status" value="1"/>
</dbReference>
<sequence length="600" mass="67458">MGAGDAAKARLLRMCSTIHHRGPDDEGSFIDEGVALGMRRLSIIDIAGGHQPMTTPDGNLTIVFNGEIYNHHDLRNRLIAQGHSFRTRSDTEVVLHLFARDGLESLNLLNGMFAIAIWDRRQRSLYLLRDRMGVKPLYYAWDGERLIFASEIKAILSALPLRPAINAQAIWDYFTFRYIPQPQTIWQGIYKLPPAHHLTLRTGATAPLIERWWDIPTPAPQAWHDADHIAEFDVLLSDATRLRMLADVPVGVLLSGGLDSSLLAARATGGPRLKTFSIAFEDACDIDERPYARQVARRIGSDHNEIAITHQQVRDFLPDLVHYADEPLADAVCVPMHYVCKLVREHVKVVLSGEGADETLGGYSFDQAAKQWDGAAALARAGDTGVDPALLDLRRARLPPTMTAYLSDEQKALLFRRSDYADSHAGDRQALARYGDATPLSQALYLYCQDWLVEDLLMKADKMSMSTSVELRTPFLDFRLVEAAARLPDHLRVGRNASGVYETKHILRILARRGELPDDIVERPKMGFPVPIYEWLRDPQRLLSIVTDHLTGPGIRLHEWLDPKALADVVTLGTAVPGKRKNRHILFNALVMEMWLRHWT</sequence>
<evidence type="ECO:0000256" key="1">
    <source>
        <dbReference type="ARBA" id="ARBA00005187"/>
    </source>
</evidence>
<dbReference type="InterPro" id="IPR006426">
    <property type="entry name" value="Asn_synth_AEB"/>
</dbReference>
<evidence type="ECO:0000256" key="6">
    <source>
        <dbReference type="ARBA" id="ARBA00022962"/>
    </source>
</evidence>
<accession>A0A1W9HR21</accession>
<dbReference type="Pfam" id="PF13537">
    <property type="entry name" value="GATase_7"/>
    <property type="match status" value="1"/>
</dbReference>
<dbReference type="NCBIfam" id="TIGR01536">
    <property type="entry name" value="asn_synth_AEB"/>
    <property type="match status" value="1"/>
</dbReference>
<evidence type="ECO:0000256" key="8">
    <source>
        <dbReference type="PIRSR" id="PIRSR001589-2"/>
    </source>
</evidence>
<reference evidence="11 12" key="1">
    <citation type="journal article" date="2017" name="Water Res.">
        <title>Comammox in drinking water systems.</title>
        <authorList>
            <person name="Wang Y."/>
            <person name="Ma L."/>
            <person name="Mao Y."/>
            <person name="Jiang X."/>
            <person name="Xia Y."/>
            <person name="Yu K."/>
            <person name="Li B."/>
            <person name="Zhang T."/>
        </authorList>
    </citation>
    <scope>NUCLEOTIDE SEQUENCE [LARGE SCALE GENOMIC DNA]</scope>
    <source>
        <strain evidence="11">SG_bin8</strain>
    </source>
</reference>
<evidence type="ECO:0000313" key="12">
    <source>
        <dbReference type="Proteomes" id="UP000192872"/>
    </source>
</evidence>
<comment type="catalytic activity">
    <reaction evidence="7">
        <text>L-aspartate + L-glutamine + ATP + H2O = L-asparagine + L-glutamate + AMP + diphosphate + H(+)</text>
        <dbReference type="Rhea" id="RHEA:12228"/>
        <dbReference type="ChEBI" id="CHEBI:15377"/>
        <dbReference type="ChEBI" id="CHEBI:15378"/>
        <dbReference type="ChEBI" id="CHEBI:29985"/>
        <dbReference type="ChEBI" id="CHEBI:29991"/>
        <dbReference type="ChEBI" id="CHEBI:30616"/>
        <dbReference type="ChEBI" id="CHEBI:33019"/>
        <dbReference type="ChEBI" id="CHEBI:58048"/>
        <dbReference type="ChEBI" id="CHEBI:58359"/>
        <dbReference type="ChEBI" id="CHEBI:456215"/>
        <dbReference type="EC" id="6.3.5.4"/>
    </reaction>
</comment>
<evidence type="ECO:0000256" key="5">
    <source>
        <dbReference type="ARBA" id="ARBA00022840"/>
    </source>
</evidence>
<dbReference type="PROSITE" id="PS51278">
    <property type="entry name" value="GATASE_TYPE_2"/>
    <property type="match status" value="1"/>
</dbReference>
<dbReference type="InterPro" id="IPR033738">
    <property type="entry name" value="AsnB_N"/>
</dbReference>
<comment type="caution">
    <text evidence="11">The sequence shown here is derived from an EMBL/GenBank/DDBJ whole genome shotgun (WGS) entry which is preliminary data.</text>
</comment>
<organism evidence="11 12">
    <name type="scientific">Candidatus Raskinella chloraquaticus</name>
    <dbReference type="NCBI Taxonomy" id="1951219"/>
    <lineage>
        <taxon>Bacteria</taxon>
        <taxon>Pseudomonadati</taxon>
        <taxon>Pseudomonadota</taxon>
        <taxon>Alphaproteobacteria</taxon>
        <taxon>Hyphomicrobiales</taxon>
        <taxon>Phreatobacteraceae</taxon>
        <taxon>Candidatus Raskinella</taxon>
    </lineage>
</organism>
<dbReference type="STRING" id="1827387.A4S15_03020"/>
<name>A0A1W9HR21_9HYPH</name>
<dbReference type="EC" id="6.3.5.4" evidence="3"/>
<dbReference type="InterPro" id="IPR014729">
    <property type="entry name" value="Rossmann-like_a/b/a_fold"/>
</dbReference>
<dbReference type="Pfam" id="PF00733">
    <property type="entry name" value="Asn_synthase"/>
    <property type="match status" value="1"/>
</dbReference>
<feature type="binding site" evidence="8">
    <location>
        <position position="90"/>
    </location>
    <ligand>
        <name>L-glutamine</name>
        <dbReference type="ChEBI" id="CHEBI:58359"/>
    </ligand>
</feature>
<evidence type="ECO:0000256" key="3">
    <source>
        <dbReference type="ARBA" id="ARBA00012737"/>
    </source>
</evidence>
<dbReference type="EMBL" id="LWDL01000031">
    <property type="protein sequence ID" value="OQW49697.1"/>
    <property type="molecule type" value="Genomic_DNA"/>
</dbReference>
<dbReference type="SUPFAM" id="SSF52402">
    <property type="entry name" value="Adenine nucleotide alpha hydrolases-like"/>
    <property type="match status" value="1"/>
</dbReference>
<keyword evidence="5 8" id="KW-0067">ATP-binding</keyword>
<feature type="binding site" evidence="8">
    <location>
        <position position="253"/>
    </location>
    <ligand>
        <name>ATP</name>
        <dbReference type="ChEBI" id="CHEBI:30616"/>
    </ligand>
</feature>
<keyword evidence="6" id="KW-0315">Glutamine amidotransferase</keyword>
<dbReference type="InterPro" id="IPR001962">
    <property type="entry name" value="Asn_synthase"/>
</dbReference>
<keyword evidence="4 8" id="KW-0547">Nucleotide-binding</keyword>
<comment type="pathway">
    <text evidence="1">Amino-acid biosynthesis; L-asparagine biosynthesis; L-asparagine from L-aspartate (L-Gln route): step 1/1.</text>
</comment>
<dbReference type="GO" id="GO:0005829">
    <property type="term" value="C:cytosol"/>
    <property type="evidence" value="ECO:0007669"/>
    <property type="project" value="TreeGrafter"/>
</dbReference>
<evidence type="ECO:0000256" key="7">
    <source>
        <dbReference type="ARBA" id="ARBA00048741"/>
    </source>
</evidence>
<dbReference type="SUPFAM" id="SSF56235">
    <property type="entry name" value="N-terminal nucleophile aminohydrolases (Ntn hydrolases)"/>
    <property type="match status" value="1"/>
</dbReference>
<dbReference type="GO" id="GO:0004066">
    <property type="term" value="F:asparagine synthase (glutamine-hydrolyzing) activity"/>
    <property type="evidence" value="ECO:0007669"/>
    <property type="project" value="UniProtKB-EC"/>
</dbReference>
<feature type="domain" description="Glutamine amidotransferase type-2" evidence="10">
    <location>
        <begin position="1"/>
        <end position="203"/>
    </location>
</feature>
<dbReference type="InterPro" id="IPR029055">
    <property type="entry name" value="Ntn_hydrolases_N"/>
</dbReference>
<dbReference type="PIRSF" id="PIRSF001589">
    <property type="entry name" value="Asn_synthetase_glu-h"/>
    <property type="match status" value="1"/>
</dbReference>
<dbReference type="CDD" id="cd00712">
    <property type="entry name" value="AsnB"/>
    <property type="match status" value="1"/>
</dbReference>
<dbReference type="Proteomes" id="UP000192872">
    <property type="component" value="Unassembled WGS sequence"/>
</dbReference>
<dbReference type="InterPro" id="IPR051786">
    <property type="entry name" value="ASN_synthetase/amidase"/>
</dbReference>
<comment type="similarity">
    <text evidence="2">Belongs to the asparagine synthetase family.</text>
</comment>
<dbReference type="PANTHER" id="PTHR43284:SF1">
    <property type="entry name" value="ASPARAGINE SYNTHETASE"/>
    <property type="match status" value="1"/>
</dbReference>
<evidence type="ECO:0000313" key="11">
    <source>
        <dbReference type="EMBL" id="OQW49697.1"/>
    </source>
</evidence>
<gene>
    <name evidence="11" type="ORF">A4S15_03020</name>
</gene>
<feature type="site" description="Important for beta-aspartyl-AMP intermediate formation" evidence="9">
    <location>
        <position position="354"/>
    </location>
</feature>
<dbReference type="AlphaFoldDB" id="A0A1W9HR21"/>
<dbReference type="CDD" id="cd01991">
    <property type="entry name" value="Asn_synthase_B_C"/>
    <property type="match status" value="1"/>
</dbReference>
<dbReference type="GO" id="GO:0006529">
    <property type="term" value="P:asparagine biosynthetic process"/>
    <property type="evidence" value="ECO:0007669"/>
    <property type="project" value="InterPro"/>
</dbReference>
<evidence type="ECO:0000256" key="9">
    <source>
        <dbReference type="PIRSR" id="PIRSR001589-3"/>
    </source>
</evidence>
<proteinExistence type="inferred from homology"/>
<evidence type="ECO:0000259" key="10">
    <source>
        <dbReference type="PROSITE" id="PS51278"/>
    </source>
</evidence>
<dbReference type="InterPro" id="IPR017932">
    <property type="entry name" value="GATase_2_dom"/>
</dbReference>
<feature type="binding site" evidence="8">
    <location>
        <begin position="352"/>
        <end position="353"/>
    </location>
    <ligand>
        <name>ATP</name>
        <dbReference type="ChEBI" id="CHEBI:30616"/>
    </ligand>
</feature>
<evidence type="ECO:0000256" key="2">
    <source>
        <dbReference type="ARBA" id="ARBA00005752"/>
    </source>
</evidence>
<dbReference type="Gene3D" id="3.60.20.10">
    <property type="entry name" value="Glutamine Phosphoribosylpyrophosphate, subunit 1, domain 1"/>
    <property type="match status" value="1"/>
</dbReference>
<evidence type="ECO:0000256" key="4">
    <source>
        <dbReference type="ARBA" id="ARBA00022741"/>
    </source>
</evidence>
<protein>
    <recommendedName>
        <fullName evidence="3">asparagine synthase (glutamine-hydrolyzing)</fullName>
        <ecNumber evidence="3">6.3.5.4</ecNumber>
    </recommendedName>
</protein>
<feature type="binding site" evidence="8">
    <location>
        <position position="278"/>
    </location>
    <ligand>
        <name>ATP</name>
        <dbReference type="ChEBI" id="CHEBI:30616"/>
    </ligand>
</feature>
<dbReference type="Gene3D" id="3.40.50.620">
    <property type="entry name" value="HUPs"/>
    <property type="match status" value="1"/>
</dbReference>
<dbReference type="GO" id="GO:0005524">
    <property type="term" value="F:ATP binding"/>
    <property type="evidence" value="ECO:0007669"/>
    <property type="project" value="UniProtKB-KW"/>
</dbReference>